<comment type="similarity">
    <text evidence="2">Belongs to the sodium:solute symporter (SSF) (TC 2.A.21) family.</text>
</comment>
<gene>
    <name evidence="8" type="ORF">UCRPA7_6095</name>
</gene>
<dbReference type="GO" id="GO:0005886">
    <property type="term" value="C:plasma membrane"/>
    <property type="evidence" value="ECO:0007669"/>
    <property type="project" value="TreeGrafter"/>
</dbReference>
<dbReference type="EMBL" id="KB933218">
    <property type="protein sequence ID" value="EON98385.1"/>
    <property type="molecule type" value="Genomic_DNA"/>
</dbReference>
<dbReference type="InterPro" id="IPR001734">
    <property type="entry name" value="Na/solute_symporter"/>
</dbReference>
<evidence type="ECO:0000313" key="8">
    <source>
        <dbReference type="EMBL" id="EON98385.1"/>
    </source>
</evidence>
<feature type="transmembrane region" description="Helical" evidence="7">
    <location>
        <begin position="83"/>
        <end position="109"/>
    </location>
</feature>
<dbReference type="GeneID" id="19326716"/>
<reference evidence="9" key="1">
    <citation type="journal article" date="2013" name="Genome Announc.">
        <title>Draft genome sequence of the ascomycete Phaeoacremonium aleophilum strain UCR-PA7, a causal agent of the esca disease complex in grapevines.</title>
        <authorList>
            <person name="Blanco-Ulate B."/>
            <person name="Rolshausen P."/>
            <person name="Cantu D."/>
        </authorList>
    </citation>
    <scope>NUCLEOTIDE SEQUENCE [LARGE SCALE GENOMIC DNA]</scope>
    <source>
        <strain evidence="9">UCR-PA7</strain>
    </source>
</reference>
<proteinExistence type="inferred from homology"/>
<dbReference type="AlphaFoldDB" id="R8BGD5"/>
<keyword evidence="9" id="KW-1185">Reference proteome</keyword>
<keyword evidence="5 7" id="KW-1133">Transmembrane helix</keyword>
<keyword evidence="4 7" id="KW-0812">Transmembrane</keyword>
<feature type="transmembrane region" description="Helical" evidence="7">
    <location>
        <begin position="129"/>
        <end position="156"/>
    </location>
</feature>
<name>R8BGD5_PHAM7</name>
<dbReference type="KEGG" id="tmn:UCRPA7_6095"/>
<dbReference type="PANTHER" id="PTHR46154:SF4">
    <property type="entry name" value="UREA ACTIVE TRANSPORTER"/>
    <property type="match status" value="1"/>
</dbReference>
<evidence type="ECO:0000256" key="5">
    <source>
        <dbReference type="ARBA" id="ARBA00022989"/>
    </source>
</evidence>
<dbReference type="GO" id="GO:0015204">
    <property type="term" value="F:urea transmembrane transporter activity"/>
    <property type="evidence" value="ECO:0007669"/>
    <property type="project" value="InterPro"/>
</dbReference>
<dbReference type="OrthoDB" id="6132759at2759"/>
<dbReference type="RefSeq" id="XP_007916827.1">
    <property type="nucleotide sequence ID" value="XM_007918636.1"/>
</dbReference>
<dbReference type="HOGENOM" id="CLU_010778_4_0_1"/>
<feature type="transmembrane region" description="Helical" evidence="7">
    <location>
        <begin position="51"/>
        <end position="71"/>
    </location>
</feature>
<dbReference type="Gene3D" id="1.20.1730.10">
    <property type="entry name" value="Sodium/glucose cotransporter"/>
    <property type="match status" value="1"/>
</dbReference>
<dbReference type="PROSITE" id="PS50283">
    <property type="entry name" value="NA_SOLUT_SYMP_3"/>
    <property type="match status" value="1"/>
</dbReference>
<evidence type="ECO:0000256" key="6">
    <source>
        <dbReference type="ARBA" id="ARBA00023136"/>
    </source>
</evidence>
<comment type="subcellular location">
    <subcellularLocation>
        <location evidence="1">Membrane</location>
        <topology evidence="1">Multi-pass membrane protein</topology>
    </subcellularLocation>
</comment>
<accession>R8BGD5</accession>
<feature type="transmembrane region" description="Helical" evidence="7">
    <location>
        <begin position="395"/>
        <end position="417"/>
    </location>
</feature>
<evidence type="ECO:0000256" key="2">
    <source>
        <dbReference type="ARBA" id="ARBA00006434"/>
    </source>
</evidence>
<feature type="transmembrane region" description="Helical" evidence="7">
    <location>
        <begin position="220"/>
        <end position="240"/>
    </location>
</feature>
<protein>
    <submittedName>
        <fullName evidence="8">Putative urea active transporter protein</fullName>
    </submittedName>
</protein>
<evidence type="ECO:0000313" key="9">
    <source>
        <dbReference type="Proteomes" id="UP000014074"/>
    </source>
</evidence>
<feature type="transmembrane region" description="Helical" evidence="7">
    <location>
        <begin position="195"/>
        <end position="214"/>
    </location>
</feature>
<feature type="transmembrane region" description="Helical" evidence="7">
    <location>
        <begin position="362"/>
        <end position="383"/>
    </location>
</feature>
<sequence length="463" mass="50195">MLISLFIVYTTSDVIGSSDRMWDLLKEASVLHPVDGNAGGEYLTMRSQDGAYIGLVLIGAGFAASVDSQLFQKAIAADPRSTSMGYILGGLSWFTIPFVLASTFGIVAAGAEHLPQFPTYPNRMTADEVAAGMAMPYAAMTVMGTGGVVAVLLMIFMAVTSAMSSETVATTALLAYNLYKAYIHPNATSDDIMRFSHWATPGFAVVAAAVAVGFNHVSGFSVGFLIVCVGIVVDSMIVPMACTIMWKKQSKLAAILSPVLGSCLGLLAWFVKTKTEQGVINITTLNAPLPLAAGNMVSLCSPIILTPLITYIKPDNFDWNIFHTKIKRDDEEAYEARGEEPQLDAAHDAENQTLLLKARNRAIFISVFLTLAFCLLWPIPMYGTGYIFSRGFFKGWVVVLFFWGFFAAGVITLLPIWEGKDFIRLMYKYFKGSYVPPNKNEVVEGQDTAESSEKGVTIADKTG</sequence>
<dbReference type="Proteomes" id="UP000014074">
    <property type="component" value="Unassembled WGS sequence"/>
</dbReference>
<evidence type="ECO:0000256" key="7">
    <source>
        <dbReference type="SAM" id="Phobius"/>
    </source>
</evidence>
<feature type="transmembrane region" description="Helical" evidence="7">
    <location>
        <begin position="252"/>
        <end position="271"/>
    </location>
</feature>
<organism evidence="8 9">
    <name type="scientific">Phaeoacremonium minimum (strain UCR-PA7)</name>
    <name type="common">Esca disease fungus</name>
    <name type="synonym">Togninia minima</name>
    <dbReference type="NCBI Taxonomy" id="1286976"/>
    <lineage>
        <taxon>Eukaryota</taxon>
        <taxon>Fungi</taxon>
        <taxon>Dikarya</taxon>
        <taxon>Ascomycota</taxon>
        <taxon>Pezizomycotina</taxon>
        <taxon>Sordariomycetes</taxon>
        <taxon>Sordariomycetidae</taxon>
        <taxon>Togniniales</taxon>
        <taxon>Togniniaceae</taxon>
        <taxon>Phaeoacremonium</taxon>
    </lineage>
</organism>
<keyword evidence="6 7" id="KW-0472">Membrane</keyword>
<evidence type="ECO:0000256" key="1">
    <source>
        <dbReference type="ARBA" id="ARBA00004141"/>
    </source>
</evidence>
<dbReference type="PANTHER" id="PTHR46154">
    <property type="match status" value="1"/>
</dbReference>
<dbReference type="InterPro" id="IPR038377">
    <property type="entry name" value="Na/Glc_symporter_sf"/>
</dbReference>
<feature type="transmembrane region" description="Helical" evidence="7">
    <location>
        <begin position="291"/>
        <end position="312"/>
    </location>
</feature>
<evidence type="ECO:0000256" key="3">
    <source>
        <dbReference type="ARBA" id="ARBA00022448"/>
    </source>
</evidence>
<keyword evidence="3" id="KW-0813">Transport</keyword>
<evidence type="ECO:0000256" key="4">
    <source>
        <dbReference type="ARBA" id="ARBA00022692"/>
    </source>
</evidence>
<dbReference type="eggNOG" id="KOG2348">
    <property type="taxonomic scope" value="Eukaryota"/>
</dbReference>
<dbReference type="InterPro" id="IPR031155">
    <property type="entry name" value="DUR"/>
</dbReference>